<sequence>MATKEQYDFFKDQFVEEEKRYSDLTKRGEIYFSILSILLTGVIFKIKDIFEILKVLDNATFKTVLIGLFVLSFLLFSLGFFFITLGLKIREFEGVTDIKSYLDSLGGTPPTNEDFFDDRIVDFITASERNESVNDLRANRLSISLGFILAGFISMAVFIFTLFIQIL</sequence>
<keyword evidence="1" id="KW-0812">Transmembrane</keyword>
<evidence type="ECO:0000313" key="2">
    <source>
        <dbReference type="EMBL" id="NNV55029.1"/>
    </source>
</evidence>
<feature type="transmembrane region" description="Helical" evidence="1">
    <location>
        <begin position="145"/>
        <end position="166"/>
    </location>
</feature>
<evidence type="ECO:0000256" key="1">
    <source>
        <dbReference type="SAM" id="Phobius"/>
    </source>
</evidence>
<dbReference type="AlphaFoldDB" id="A0A8J8FH91"/>
<organism evidence="2 3">
    <name type="scientific">Limnovirga soli</name>
    <dbReference type="NCBI Taxonomy" id="2656915"/>
    <lineage>
        <taxon>Bacteria</taxon>
        <taxon>Pseudomonadati</taxon>
        <taxon>Bacteroidota</taxon>
        <taxon>Chitinophagia</taxon>
        <taxon>Chitinophagales</taxon>
        <taxon>Chitinophagaceae</taxon>
        <taxon>Limnovirga</taxon>
    </lineage>
</organism>
<evidence type="ECO:0000313" key="3">
    <source>
        <dbReference type="Proteomes" id="UP000598971"/>
    </source>
</evidence>
<keyword evidence="1" id="KW-0472">Membrane</keyword>
<protein>
    <submittedName>
        <fullName evidence="2">Uncharacterized protein</fullName>
    </submittedName>
</protein>
<keyword evidence="1" id="KW-1133">Transmembrane helix</keyword>
<gene>
    <name evidence="2" type="ORF">GD597_06135</name>
</gene>
<dbReference type="Proteomes" id="UP000598971">
    <property type="component" value="Unassembled WGS sequence"/>
</dbReference>
<reference evidence="2" key="1">
    <citation type="submission" date="2019-10" db="EMBL/GenBank/DDBJ databases">
        <title>Draft genome sequence of Panacibacter sp. KCS-6.</title>
        <authorList>
            <person name="Yim K.J."/>
        </authorList>
    </citation>
    <scope>NUCLEOTIDE SEQUENCE</scope>
    <source>
        <strain evidence="2">KCS-6</strain>
    </source>
</reference>
<name>A0A8J8FH91_9BACT</name>
<keyword evidence="3" id="KW-1185">Reference proteome</keyword>
<feature type="transmembrane region" description="Helical" evidence="1">
    <location>
        <begin position="66"/>
        <end position="87"/>
    </location>
</feature>
<comment type="caution">
    <text evidence="2">The sequence shown here is derived from an EMBL/GenBank/DDBJ whole genome shotgun (WGS) entry which is preliminary data.</text>
</comment>
<dbReference type="RefSeq" id="WP_171606959.1">
    <property type="nucleotide sequence ID" value="NZ_WHPF01000004.1"/>
</dbReference>
<feature type="transmembrane region" description="Helical" evidence="1">
    <location>
        <begin position="29"/>
        <end position="46"/>
    </location>
</feature>
<accession>A0A8J8FH91</accession>
<dbReference type="EMBL" id="WHPF01000004">
    <property type="protein sequence ID" value="NNV55029.1"/>
    <property type="molecule type" value="Genomic_DNA"/>
</dbReference>
<proteinExistence type="predicted"/>